<keyword evidence="2" id="KW-1185">Reference proteome</keyword>
<dbReference type="EMBL" id="JAUTXU010000185">
    <property type="protein sequence ID" value="KAK3700459.1"/>
    <property type="molecule type" value="Genomic_DNA"/>
</dbReference>
<sequence>MRSIDCSTQQPLLAQPDKAPQGSPDEGVQYPPLEPFIAQVEKDSSRMETVWKRTMHQQYQVSDRYDHVAALLVRWDDELDRDLQCKHEVEELNNLFKDDFHFNSRVLKLDTRSRPQSQLNHAVAELVHHHDGPSRKHLLIVYYSGHGVARGDGHLEFAGVPKDPCPVLEGGGRYLPRLKWADSERDLDLAEADVLIVLDCCCAAMIMNKELSDDAKTHEVIAATGRLQKTNAPGSRSFTRYFIDALKEELDKNDRQPFNTYDLNAEITRRRMLNTPYESRIFNRQANARNRRHIALAPLDHIHPGTHEGAGSRPKRAREAATLDLQISFSKRTRLADHEVKQLATKMFEAAKSTDLDITSIDWVEFKPRKEVMQFQQTLNTLFYAIYYLTRWRQIVRRNKKRKAEGAVDDDHPRPTKKPAISTSFPEQPSNSSIRPLSPPPSAHSEAESPQP</sequence>
<reference evidence="1" key="1">
    <citation type="submission" date="2023-07" db="EMBL/GenBank/DDBJ databases">
        <title>Black Yeasts Isolated from many extreme environments.</title>
        <authorList>
            <person name="Coleine C."/>
            <person name="Stajich J.E."/>
            <person name="Selbmann L."/>
        </authorList>
    </citation>
    <scope>NUCLEOTIDE SEQUENCE</scope>
    <source>
        <strain evidence="1">CCFEE 5714</strain>
    </source>
</reference>
<evidence type="ECO:0000313" key="1">
    <source>
        <dbReference type="EMBL" id="KAK3700459.1"/>
    </source>
</evidence>
<evidence type="ECO:0000313" key="2">
    <source>
        <dbReference type="Proteomes" id="UP001281147"/>
    </source>
</evidence>
<gene>
    <name evidence="1" type="ORF">LTR37_015963</name>
</gene>
<dbReference type="Proteomes" id="UP001281147">
    <property type="component" value="Unassembled WGS sequence"/>
</dbReference>
<proteinExistence type="predicted"/>
<organism evidence="1 2">
    <name type="scientific">Vermiconidia calcicola</name>
    <dbReference type="NCBI Taxonomy" id="1690605"/>
    <lineage>
        <taxon>Eukaryota</taxon>
        <taxon>Fungi</taxon>
        <taxon>Dikarya</taxon>
        <taxon>Ascomycota</taxon>
        <taxon>Pezizomycotina</taxon>
        <taxon>Dothideomycetes</taxon>
        <taxon>Dothideomycetidae</taxon>
        <taxon>Mycosphaerellales</taxon>
        <taxon>Extremaceae</taxon>
        <taxon>Vermiconidia</taxon>
    </lineage>
</organism>
<comment type="caution">
    <text evidence="1">The sequence shown here is derived from an EMBL/GenBank/DDBJ whole genome shotgun (WGS) entry which is preliminary data.</text>
</comment>
<name>A0ACC3MQT8_9PEZI</name>
<accession>A0ACC3MQT8</accession>
<protein>
    <submittedName>
        <fullName evidence="1">Uncharacterized protein</fullName>
    </submittedName>
</protein>